<dbReference type="Proteomes" id="UP000662782">
    <property type="component" value="Segment"/>
</dbReference>
<dbReference type="EMBL" id="MT701590">
    <property type="protein sequence ID" value="QPB09238.1"/>
    <property type="molecule type" value="Genomic_DNA"/>
</dbReference>
<sequence length="82" mass="9635">MENISFGDYRRSLGLTRTNPKTDKEFAVPDHAERVYEIPTEIDVIEGGVKLEYISGKGHVYATYRWIGDMGWWRWESRNKPN</sequence>
<keyword evidence="2" id="KW-1185">Reference proteome</keyword>
<proteinExistence type="predicted"/>
<organism evidence="1 2">
    <name type="scientific">Klebsiella phage Miami</name>
    <dbReference type="NCBI Taxonomy" id="2767581"/>
    <lineage>
        <taxon>Viruses</taxon>
        <taxon>Duplodnaviria</taxon>
        <taxon>Heunggongvirae</taxon>
        <taxon>Uroviricota</taxon>
        <taxon>Caudoviricetes</taxon>
        <taxon>Chimalliviridae</taxon>
        <taxon>Miamivirus</taxon>
        <taxon>Miamivirus miami</taxon>
    </lineage>
</organism>
<protein>
    <submittedName>
        <fullName evidence="1">Uncharacterized protein</fullName>
    </submittedName>
</protein>
<name>A0A873WGK2_9CAUD</name>
<accession>A0A873WGK2</accession>
<gene>
    <name evidence="1" type="ORF">CPT_Miami_143</name>
</gene>
<evidence type="ECO:0000313" key="2">
    <source>
        <dbReference type="Proteomes" id="UP000662782"/>
    </source>
</evidence>
<evidence type="ECO:0000313" key="1">
    <source>
        <dbReference type="EMBL" id="QPB09238.1"/>
    </source>
</evidence>
<reference evidence="1 2" key="1">
    <citation type="submission" date="2020-07" db="EMBL/GenBank/DDBJ databases">
        <title>Complete genome sequence of Klebsiella pneumoniae phage Miami.</title>
        <authorList>
            <person name="Mora D.A."/>
            <person name="Lessor L."/>
            <person name="Gill J."/>
            <person name="Liu M."/>
        </authorList>
    </citation>
    <scope>NUCLEOTIDE SEQUENCE [LARGE SCALE GENOMIC DNA]</scope>
</reference>